<dbReference type="AlphaFoldDB" id="K1UXL3"/>
<sequence>PEGLDCSKEKAHPILGKNGKPLSCIIRLNPQTNGVDYDFTNLRRQEQQTSQSKQQGQEQKPPQKQEPAPEAPSRGRKR</sequence>
<feature type="compositionally biased region" description="Low complexity" evidence="1">
    <location>
        <begin position="47"/>
        <end position="72"/>
    </location>
</feature>
<comment type="caution">
    <text evidence="2">The sequence shown here is derived from an EMBL/GenBank/DDBJ whole genome shotgun (WGS) entry which is preliminary data.</text>
</comment>
<feature type="compositionally biased region" description="Basic and acidic residues" evidence="1">
    <location>
        <begin position="1"/>
        <end position="12"/>
    </location>
</feature>
<feature type="non-terminal residue" evidence="2">
    <location>
        <position position="1"/>
    </location>
</feature>
<accession>K1UXL3</accession>
<protein>
    <submittedName>
        <fullName evidence="2">Uncharacterized protein</fullName>
    </submittedName>
</protein>
<evidence type="ECO:0000313" key="2">
    <source>
        <dbReference type="EMBL" id="EKC76351.1"/>
    </source>
</evidence>
<dbReference type="EMBL" id="AJWZ01000603">
    <property type="protein sequence ID" value="EKC76351.1"/>
    <property type="molecule type" value="Genomic_DNA"/>
</dbReference>
<name>K1UXL3_9ZZZZ</name>
<feature type="region of interest" description="Disordered" evidence="1">
    <location>
        <begin position="1"/>
        <end position="78"/>
    </location>
</feature>
<evidence type="ECO:0000256" key="1">
    <source>
        <dbReference type="SAM" id="MobiDB-lite"/>
    </source>
</evidence>
<proteinExistence type="predicted"/>
<gene>
    <name evidence="2" type="ORF">OBE_00891</name>
</gene>
<organism evidence="2">
    <name type="scientific">human gut metagenome</name>
    <dbReference type="NCBI Taxonomy" id="408170"/>
    <lineage>
        <taxon>unclassified sequences</taxon>
        <taxon>metagenomes</taxon>
        <taxon>organismal metagenomes</taxon>
    </lineage>
</organism>
<reference evidence="2" key="1">
    <citation type="journal article" date="2013" name="Environ. Microbiol.">
        <title>Microbiota from the distal guts of lean and obese adolescents exhibit partial functional redundancy besides clear differences in community structure.</title>
        <authorList>
            <person name="Ferrer M."/>
            <person name="Ruiz A."/>
            <person name="Lanza F."/>
            <person name="Haange S.B."/>
            <person name="Oberbach A."/>
            <person name="Till H."/>
            <person name="Bargiela R."/>
            <person name="Campoy C."/>
            <person name="Segura M.T."/>
            <person name="Richter M."/>
            <person name="von Bergen M."/>
            <person name="Seifert J."/>
            <person name="Suarez A."/>
        </authorList>
    </citation>
    <scope>NUCLEOTIDE SEQUENCE</scope>
</reference>